<keyword evidence="6" id="KW-0539">Nucleus</keyword>
<dbReference type="Proteomes" id="UP001321749">
    <property type="component" value="Unassembled WGS sequence"/>
</dbReference>
<feature type="compositionally biased region" description="Polar residues" evidence="7">
    <location>
        <begin position="176"/>
        <end position="191"/>
    </location>
</feature>
<evidence type="ECO:0000256" key="7">
    <source>
        <dbReference type="SAM" id="MobiDB-lite"/>
    </source>
</evidence>
<feature type="compositionally biased region" description="Low complexity" evidence="7">
    <location>
        <begin position="1"/>
        <end position="20"/>
    </location>
</feature>
<feature type="compositionally biased region" description="Low complexity" evidence="7">
    <location>
        <begin position="261"/>
        <end position="276"/>
    </location>
</feature>
<dbReference type="GO" id="GO:0003677">
    <property type="term" value="F:DNA binding"/>
    <property type="evidence" value="ECO:0007669"/>
    <property type="project" value="UniProtKB-KW"/>
</dbReference>
<feature type="compositionally biased region" description="Polar residues" evidence="7">
    <location>
        <begin position="129"/>
        <end position="138"/>
    </location>
</feature>
<evidence type="ECO:0000256" key="5">
    <source>
        <dbReference type="ARBA" id="ARBA00023163"/>
    </source>
</evidence>
<keyword evidence="3" id="KW-0805">Transcription regulation</keyword>
<sequence>MAQPPESSQLRLQSSLDSSPVEPCREPTNIDTLAPDKQQHQHGQNQHKEDHHRQHRHHGPLEHQHQQQQQQQLSHPQSLPRTEQTSPAPQQPHNGDVPTSTTTATTCTYSVENGSRHALGGSDEKETPNDSSTVKFSPQSYASAGSIVAAEKSMQEVRGGLYETRYNGDAPLMSTSAMSNTHPSSGPQRQSMGYGGPMSYPSAGLAPASHYPYTQAVPAPHTDHYRPTPTALPSMRTLDHGHGHGHGHGQPQPQAQPQPQPQQSHGLPMGAHMGAPMGPGPGPTPMGYYGVHQHVYGLPDPNALRFALPQGLAADPRIAMSGGRHKKEIKRRTKTGCLTCRKRRIKCDEGHPTCNNCKKSKRECLGYDPIFKQQQGPAAIQPAPSSQPSTPSTIPSTTPTVPSSSTSHSYQATYPPPPAPIVAFDSPVSTTPQSVKTDTAYDYSAAIDPALQAADASSAAGTSVSHYQQQVKAEPGSNQHSGDNNSHLRGGTPYSSLSNLSQPEGRVDELVALAGTPFPAPSSSPPTAELIDEMVKLYYEVYVPGLSLFFDTEWYNFPRDRAASMLSTATLPNSQQLVSLFASFIQSISKIKGTDPTEMIDSAHLETAVVWALARLPFCAGVVSIDGDASEVRSRLQVFEALISGETLTHNPLPPPISPTLTPPRRGELEFWYQIGQYLLHSHSFASCGSVREHSLAMMRSLLDGRENRDVLYSIAVLREYTAHWDAASTEQNVSAHLEESDARCKLAVATRFIRDESTSTGGTTNVVRRFADLTYRAFVRPGVNVVKRAP</sequence>
<dbReference type="GO" id="GO:0000981">
    <property type="term" value="F:DNA-binding transcription factor activity, RNA polymerase II-specific"/>
    <property type="evidence" value="ECO:0007669"/>
    <property type="project" value="InterPro"/>
</dbReference>
<dbReference type="Gene3D" id="4.10.240.10">
    <property type="entry name" value="Zn(2)-C6 fungal-type DNA-binding domain"/>
    <property type="match status" value="1"/>
</dbReference>
<evidence type="ECO:0000313" key="10">
    <source>
        <dbReference type="Proteomes" id="UP001321749"/>
    </source>
</evidence>
<feature type="compositionally biased region" description="Low complexity" evidence="7">
    <location>
        <begin position="99"/>
        <end position="108"/>
    </location>
</feature>
<reference evidence="9" key="1">
    <citation type="journal article" date="2023" name="Mol. Phylogenet. Evol.">
        <title>Genome-scale phylogeny and comparative genomics of the fungal order Sordariales.</title>
        <authorList>
            <person name="Hensen N."/>
            <person name="Bonometti L."/>
            <person name="Westerberg I."/>
            <person name="Brannstrom I.O."/>
            <person name="Guillou S."/>
            <person name="Cros-Aarteil S."/>
            <person name="Calhoun S."/>
            <person name="Haridas S."/>
            <person name="Kuo A."/>
            <person name="Mondo S."/>
            <person name="Pangilinan J."/>
            <person name="Riley R."/>
            <person name="LaButti K."/>
            <person name="Andreopoulos B."/>
            <person name="Lipzen A."/>
            <person name="Chen C."/>
            <person name="Yan M."/>
            <person name="Daum C."/>
            <person name="Ng V."/>
            <person name="Clum A."/>
            <person name="Steindorff A."/>
            <person name="Ohm R.A."/>
            <person name="Martin F."/>
            <person name="Silar P."/>
            <person name="Natvig D.O."/>
            <person name="Lalanne C."/>
            <person name="Gautier V."/>
            <person name="Ament-Velasquez S.L."/>
            <person name="Kruys A."/>
            <person name="Hutchinson M.I."/>
            <person name="Powell A.J."/>
            <person name="Barry K."/>
            <person name="Miller A.N."/>
            <person name="Grigoriev I.V."/>
            <person name="Debuchy R."/>
            <person name="Gladieux P."/>
            <person name="Hiltunen Thoren M."/>
            <person name="Johannesson H."/>
        </authorList>
    </citation>
    <scope>NUCLEOTIDE SEQUENCE</scope>
    <source>
        <strain evidence="9">PSN324</strain>
    </source>
</reference>
<keyword evidence="1" id="KW-0479">Metal-binding</keyword>
<accession>A0AAV9HDB5</accession>
<evidence type="ECO:0000256" key="6">
    <source>
        <dbReference type="ARBA" id="ARBA00023242"/>
    </source>
</evidence>
<dbReference type="InterPro" id="IPR036864">
    <property type="entry name" value="Zn2-C6_fun-type_DNA-bd_sf"/>
</dbReference>
<reference evidence="9" key="2">
    <citation type="submission" date="2023-06" db="EMBL/GenBank/DDBJ databases">
        <authorList>
            <consortium name="Lawrence Berkeley National Laboratory"/>
            <person name="Mondo S.J."/>
            <person name="Hensen N."/>
            <person name="Bonometti L."/>
            <person name="Westerberg I."/>
            <person name="Brannstrom I.O."/>
            <person name="Guillou S."/>
            <person name="Cros-Aarteil S."/>
            <person name="Calhoun S."/>
            <person name="Haridas S."/>
            <person name="Kuo A."/>
            <person name="Pangilinan J."/>
            <person name="Riley R."/>
            <person name="Labutti K."/>
            <person name="Andreopoulos B."/>
            <person name="Lipzen A."/>
            <person name="Chen C."/>
            <person name="Yanf M."/>
            <person name="Daum C."/>
            <person name="Ng V."/>
            <person name="Clum A."/>
            <person name="Steindorff A."/>
            <person name="Ohm R."/>
            <person name="Martin F."/>
            <person name="Silar P."/>
            <person name="Natvig D."/>
            <person name="Lalanne C."/>
            <person name="Gautier V."/>
            <person name="Ament-Velasquez S.L."/>
            <person name="Kruys A."/>
            <person name="Hutchinson M.I."/>
            <person name="Powell A.J."/>
            <person name="Barry K."/>
            <person name="Miller A.N."/>
            <person name="Grigoriev I.V."/>
            <person name="Debuchy R."/>
            <person name="Gladieux P."/>
            <person name="Thoren M.H."/>
            <person name="Johannesson H."/>
        </authorList>
    </citation>
    <scope>NUCLEOTIDE SEQUENCE</scope>
    <source>
        <strain evidence="9">PSN324</strain>
    </source>
</reference>
<keyword evidence="10" id="KW-1185">Reference proteome</keyword>
<dbReference type="GO" id="GO:0008270">
    <property type="term" value="F:zinc ion binding"/>
    <property type="evidence" value="ECO:0007669"/>
    <property type="project" value="InterPro"/>
</dbReference>
<dbReference type="CDD" id="cd00067">
    <property type="entry name" value="GAL4"/>
    <property type="match status" value="1"/>
</dbReference>
<evidence type="ECO:0000256" key="2">
    <source>
        <dbReference type="ARBA" id="ARBA00022833"/>
    </source>
</evidence>
<evidence type="ECO:0000256" key="1">
    <source>
        <dbReference type="ARBA" id="ARBA00022723"/>
    </source>
</evidence>
<keyword evidence="5" id="KW-0804">Transcription</keyword>
<feature type="region of interest" description="Disordered" evidence="7">
    <location>
        <begin position="461"/>
        <end position="501"/>
    </location>
</feature>
<dbReference type="Pfam" id="PF00172">
    <property type="entry name" value="Zn_clus"/>
    <property type="match status" value="1"/>
</dbReference>
<dbReference type="EMBL" id="MU865048">
    <property type="protein sequence ID" value="KAK4459049.1"/>
    <property type="molecule type" value="Genomic_DNA"/>
</dbReference>
<feature type="region of interest" description="Disordered" evidence="7">
    <location>
        <begin position="375"/>
        <end position="435"/>
    </location>
</feature>
<evidence type="ECO:0000259" key="8">
    <source>
        <dbReference type="PROSITE" id="PS50048"/>
    </source>
</evidence>
<keyword evidence="2" id="KW-0862">Zinc</keyword>
<dbReference type="PANTHER" id="PTHR36206:SF13">
    <property type="entry name" value="TRANSCRIPTIONAL REGULATORY PROTEIN MOC3"/>
    <property type="match status" value="1"/>
</dbReference>
<protein>
    <submittedName>
        <fullName evidence="9">Transcriptional regulatory protein moc3</fullName>
    </submittedName>
</protein>
<comment type="caution">
    <text evidence="9">The sequence shown here is derived from an EMBL/GenBank/DDBJ whole genome shotgun (WGS) entry which is preliminary data.</text>
</comment>
<feature type="region of interest" description="Disordered" evidence="7">
    <location>
        <begin position="176"/>
        <end position="199"/>
    </location>
</feature>
<feature type="compositionally biased region" description="Low complexity" evidence="7">
    <location>
        <begin position="66"/>
        <end position="80"/>
    </location>
</feature>
<evidence type="ECO:0000313" key="9">
    <source>
        <dbReference type="EMBL" id="KAK4459049.1"/>
    </source>
</evidence>
<dbReference type="AlphaFoldDB" id="A0AAV9HDB5"/>
<dbReference type="SMART" id="SM00066">
    <property type="entry name" value="GAL4"/>
    <property type="match status" value="1"/>
</dbReference>
<feature type="region of interest" description="Disordered" evidence="7">
    <location>
        <begin position="1"/>
        <end position="138"/>
    </location>
</feature>
<evidence type="ECO:0000256" key="4">
    <source>
        <dbReference type="ARBA" id="ARBA00023125"/>
    </source>
</evidence>
<dbReference type="InterPro" id="IPR001138">
    <property type="entry name" value="Zn2Cys6_DnaBD"/>
</dbReference>
<name>A0AAV9HDB5_9PEZI</name>
<dbReference type="SUPFAM" id="SSF57701">
    <property type="entry name" value="Zn2/Cys6 DNA-binding domain"/>
    <property type="match status" value="1"/>
</dbReference>
<evidence type="ECO:0000256" key="3">
    <source>
        <dbReference type="ARBA" id="ARBA00023015"/>
    </source>
</evidence>
<feature type="compositionally biased region" description="Polar residues" evidence="7">
    <location>
        <begin position="81"/>
        <end position="93"/>
    </location>
</feature>
<keyword evidence="4" id="KW-0238">DNA-binding</keyword>
<feature type="region of interest" description="Disordered" evidence="7">
    <location>
        <begin position="212"/>
        <end position="281"/>
    </location>
</feature>
<organism evidence="9 10">
    <name type="scientific">Cladorrhinum samala</name>
    <dbReference type="NCBI Taxonomy" id="585594"/>
    <lineage>
        <taxon>Eukaryota</taxon>
        <taxon>Fungi</taxon>
        <taxon>Dikarya</taxon>
        <taxon>Ascomycota</taxon>
        <taxon>Pezizomycotina</taxon>
        <taxon>Sordariomycetes</taxon>
        <taxon>Sordariomycetidae</taxon>
        <taxon>Sordariales</taxon>
        <taxon>Podosporaceae</taxon>
        <taxon>Cladorrhinum</taxon>
    </lineage>
</organism>
<feature type="compositionally biased region" description="Low complexity" evidence="7">
    <location>
        <begin position="384"/>
        <end position="409"/>
    </location>
</feature>
<dbReference type="PROSITE" id="PS50048">
    <property type="entry name" value="ZN2_CY6_FUNGAL_2"/>
    <property type="match status" value="1"/>
</dbReference>
<dbReference type="PROSITE" id="PS00463">
    <property type="entry name" value="ZN2_CY6_FUNGAL_1"/>
    <property type="match status" value="1"/>
</dbReference>
<gene>
    <name evidence="9" type="ORF">QBC42DRAFT_308124</name>
</gene>
<feature type="domain" description="Zn(2)-C6 fungal-type" evidence="8">
    <location>
        <begin position="336"/>
        <end position="364"/>
    </location>
</feature>
<dbReference type="PANTHER" id="PTHR36206">
    <property type="entry name" value="ASPERCRYPTIN BIOSYNTHESIS CLUSTER-SPECIFIC TRANSCRIPTION REGULATOR ATNN-RELATED"/>
    <property type="match status" value="1"/>
</dbReference>
<dbReference type="InterPro" id="IPR052360">
    <property type="entry name" value="Transcr_Regulatory_Proteins"/>
</dbReference>
<proteinExistence type="predicted"/>
<feature type="compositionally biased region" description="Polar residues" evidence="7">
    <location>
        <begin position="466"/>
        <end position="501"/>
    </location>
</feature>